<keyword evidence="1" id="KW-0812">Transmembrane</keyword>
<proteinExistence type="predicted"/>
<keyword evidence="1" id="KW-0472">Membrane</keyword>
<accession>A0A1Y6D404</accession>
<feature type="transmembrane region" description="Helical" evidence="1">
    <location>
        <begin position="40"/>
        <end position="59"/>
    </location>
</feature>
<dbReference type="STRING" id="1760988.SAMN02949497_0238"/>
<organism evidence="2 3">
    <name type="scientific">Methylomagnum ishizawai</name>
    <dbReference type="NCBI Taxonomy" id="1760988"/>
    <lineage>
        <taxon>Bacteria</taxon>
        <taxon>Pseudomonadati</taxon>
        <taxon>Pseudomonadota</taxon>
        <taxon>Gammaproteobacteria</taxon>
        <taxon>Methylococcales</taxon>
        <taxon>Methylococcaceae</taxon>
        <taxon>Methylomagnum</taxon>
    </lineage>
</organism>
<feature type="transmembrane region" description="Helical" evidence="1">
    <location>
        <begin position="80"/>
        <end position="100"/>
    </location>
</feature>
<protein>
    <recommendedName>
        <fullName evidence="4">O-Antigen ligase</fullName>
    </recommendedName>
</protein>
<feature type="transmembrane region" description="Helical" evidence="1">
    <location>
        <begin position="383"/>
        <end position="402"/>
    </location>
</feature>
<evidence type="ECO:0000313" key="3">
    <source>
        <dbReference type="Proteomes" id="UP000192923"/>
    </source>
</evidence>
<evidence type="ECO:0000313" key="2">
    <source>
        <dbReference type="EMBL" id="SMF97668.1"/>
    </source>
</evidence>
<feature type="transmembrane region" description="Helical" evidence="1">
    <location>
        <begin position="136"/>
        <end position="156"/>
    </location>
</feature>
<dbReference type="Proteomes" id="UP000192923">
    <property type="component" value="Unassembled WGS sequence"/>
</dbReference>
<sequence length="463" mass="51093">MNAIGGGILGLLVVLVVFAPRRWAALSLMAGVLYLTQGQSIDLGVHIYPMRLLGLVGFLRAMGRGEFSWSRFNRLDKSVILAYSYITLIFVTRSGLGYGTGSGITQVSLMDKLGCWIDTLFFYISCRGLLVDQSDFIALLKNLVFITAPYLVLVSIERITSHNPLVIVGAYPDLWIDGQRLRCRGSFTHPSLLGTLGASFLPLYIGLALTGNHRFHALAGIGLCLGIVFLAGSGGPVNFVMLTLLAWSLWTVRGNMALVRRMIVIVLILLSLVMNSPIWYLPSRLSSITGGDGWHRSYLMDVAFRNIDQWWLIGMPLEGTRDWFPYLVKGAVDMTNQFLAHGIDAGLLAMLLYIAMLAKAFKGLGGTMASIRRNTRTPGDSELLLWGLGAMLAGHIANWIGITYFDQIYMVFLMQLAIISSLSQKYMMGLESTQTMDINDVSMHSAAKGIVYSRYINNPSHLK</sequence>
<reference evidence="2 3" key="1">
    <citation type="submission" date="2016-12" db="EMBL/GenBank/DDBJ databases">
        <authorList>
            <person name="Song W.-J."/>
            <person name="Kurnit D.M."/>
        </authorList>
    </citation>
    <scope>NUCLEOTIDE SEQUENCE [LARGE SCALE GENOMIC DNA]</scope>
    <source>
        <strain evidence="2 3">175</strain>
    </source>
</reference>
<dbReference type="OrthoDB" id="264250at2"/>
<feature type="transmembrane region" description="Helical" evidence="1">
    <location>
        <begin position="262"/>
        <end position="281"/>
    </location>
</feature>
<gene>
    <name evidence="2" type="ORF">SAMN02949497_0238</name>
</gene>
<evidence type="ECO:0008006" key="4">
    <source>
        <dbReference type="Google" id="ProtNLM"/>
    </source>
</evidence>
<name>A0A1Y6D404_9GAMM</name>
<dbReference type="RefSeq" id="WP_125469179.1">
    <property type="nucleotide sequence ID" value="NZ_FXAM01000003.1"/>
</dbReference>
<dbReference type="AlphaFoldDB" id="A0A1Y6D404"/>
<dbReference type="EMBL" id="FXAM01000003">
    <property type="protein sequence ID" value="SMF97668.1"/>
    <property type="molecule type" value="Genomic_DNA"/>
</dbReference>
<keyword evidence="3" id="KW-1185">Reference proteome</keyword>
<evidence type="ECO:0000256" key="1">
    <source>
        <dbReference type="SAM" id="Phobius"/>
    </source>
</evidence>
<keyword evidence="1" id="KW-1133">Transmembrane helix</keyword>
<feature type="transmembrane region" description="Helical" evidence="1">
    <location>
        <begin position="192"/>
        <end position="211"/>
    </location>
</feature>
<feature type="transmembrane region" description="Helical" evidence="1">
    <location>
        <begin position="338"/>
        <end position="362"/>
    </location>
</feature>
<feature type="transmembrane region" description="Helical" evidence="1">
    <location>
        <begin position="217"/>
        <end position="250"/>
    </location>
</feature>